<feature type="coiled-coil region" evidence="1">
    <location>
        <begin position="93"/>
        <end position="134"/>
    </location>
</feature>
<reference evidence="3" key="1">
    <citation type="submission" date="2021-09" db="EMBL/GenBank/DDBJ databases">
        <authorList>
            <consortium name="AG Swart"/>
            <person name="Singh M."/>
            <person name="Singh A."/>
            <person name="Seah K."/>
            <person name="Emmerich C."/>
        </authorList>
    </citation>
    <scope>NUCLEOTIDE SEQUENCE</scope>
    <source>
        <strain evidence="3">ATCC30299</strain>
    </source>
</reference>
<evidence type="ECO:0000313" key="3">
    <source>
        <dbReference type="EMBL" id="CAG9320647.1"/>
    </source>
</evidence>
<keyword evidence="4" id="KW-1185">Reference proteome</keyword>
<dbReference type="Gene3D" id="3.10.20.90">
    <property type="entry name" value="Phosphatidylinositol 3-kinase Catalytic Subunit, Chain A, domain 1"/>
    <property type="match status" value="1"/>
</dbReference>
<dbReference type="Pfam" id="PF00240">
    <property type="entry name" value="ubiquitin"/>
    <property type="match status" value="1"/>
</dbReference>
<keyword evidence="1" id="KW-0175">Coiled coil</keyword>
<dbReference type="Proteomes" id="UP001162131">
    <property type="component" value="Unassembled WGS sequence"/>
</dbReference>
<dbReference type="InterPro" id="IPR000626">
    <property type="entry name" value="Ubiquitin-like_dom"/>
</dbReference>
<sequence>MMDYPMKRSRVRLTVADKLNIIEEYEETNITLRDLADKYNIGHTSICGWLKEREKLNQSDNVNARRVSREKVLDKLANQSAPRRRKSSGKKLMKMILNRNKKVTEENEKLKSKIEQLKEEITDVKVESKKAKKEEKSTFFIYAQELSTGERKKIKIKESDTVEELKKKIKEEYPSENDRIVFAIQEMNDDTKKVGHYSVKNKSTVMII</sequence>
<dbReference type="Pfam" id="PF04218">
    <property type="entry name" value="CENP-B_N"/>
    <property type="match status" value="1"/>
</dbReference>
<dbReference type="PROSITE" id="PS50053">
    <property type="entry name" value="UBIQUITIN_2"/>
    <property type="match status" value="1"/>
</dbReference>
<dbReference type="AlphaFoldDB" id="A0AAU9IY35"/>
<proteinExistence type="predicted"/>
<accession>A0AAU9IY35</accession>
<dbReference type="SUPFAM" id="SSF46689">
    <property type="entry name" value="Homeodomain-like"/>
    <property type="match status" value="1"/>
</dbReference>
<organism evidence="3 4">
    <name type="scientific">Blepharisma stoltei</name>
    <dbReference type="NCBI Taxonomy" id="1481888"/>
    <lineage>
        <taxon>Eukaryota</taxon>
        <taxon>Sar</taxon>
        <taxon>Alveolata</taxon>
        <taxon>Ciliophora</taxon>
        <taxon>Postciliodesmatophora</taxon>
        <taxon>Heterotrichea</taxon>
        <taxon>Heterotrichida</taxon>
        <taxon>Blepharismidae</taxon>
        <taxon>Blepharisma</taxon>
    </lineage>
</organism>
<dbReference type="Gene3D" id="1.10.10.60">
    <property type="entry name" value="Homeodomain-like"/>
    <property type="match status" value="1"/>
</dbReference>
<dbReference type="InterPro" id="IPR009057">
    <property type="entry name" value="Homeodomain-like_sf"/>
</dbReference>
<protein>
    <recommendedName>
        <fullName evidence="2">Ubiquitin-like domain-containing protein</fullName>
    </recommendedName>
</protein>
<gene>
    <name evidence="3" type="ORF">BSTOLATCC_MIC27119</name>
</gene>
<dbReference type="SUPFAM" id="SSF54236">
    <property type="entry name" value="Ubiquitin-like"/>
    <property type="match status" value="1"/>
</dbReference>
<feature type="domain" description="Ubiquitin-like" evidence="2">
    <location>
        <begin position="139"/>
        <end position="208"/>
    </location>
</feature>
<evidence type="ECO:0000313" key="4">
    <source>
        <dbReference type="Proteomes" id="UP001162131"/>
    </source>
</evidence>
<dbReference type="EMBL" id="CAJZBQ010000026">
    <property type="protein sequence ID" value="CAG9320647.1"/>
    <property type="molecule type" value="Genomic_DNA"/>
</dbReference>
<evidence type="ECO:0000259" key="2">
    <source>
        <dbReference type="PROSITE" id="PS50053"/>
    </source>
</evidence>
<dbReference type="InterPro" id="IPR007889">
    <property type="entry name" value="HTH_Psq"/>
</dbReference>
<comment type="caution">
    <text evidence="3">The sequence shown here is derived from an EMBL/GenBank/DDBJ whole genome shotgun (WGS) entry which is preliminary data.</text>
</comment>
<evidence type="ECO:0000256" key="1">
    <source>
        <dbReference type="SAM" id="Coils"/>
    </source>
</evidence>
<name>A0AAU9IY35_9CILI</name>
<dbReference type="InterPro" id="IPR029071">
    <property type="entry name" value="Ubiquitin-like_domsf"/>
</dbReference>
<dbReference type="GO" id="GO:0003677">
    <property type="term" value="F:DNA binding"/>
    <property type="evidence" value="ECO:0007669"/>
    <property type="project" value="InterPro"/>
</dbReference>